<feature type="transmembrane region" description="Helical" evidence="2">
    <location>
        <begin position="19"/>
        <end position="41"/>
    </location>
</feature>
<feature type="non-terminal residue" evidence="3">
    <location>
        <position position="1"/>
    </location>
</feature>
<dbReference type="Pfam" id="PF15038">
    <property type="entry name" value="Jiraiya"/>
    <property type="match status" value="1"/>
</dbReference>
<keyword evidence="2" id="KW-1133">Transmembrane helix</keyword>
<reference evidence="3 4" key="1">
    <citation type="submission" date="2019-09" db="EMBL/GenBank/DDBJ databases">
        <title>Bird 10,000 Genomes (B10K) Project - Family phase.</title>
        <authorList>
            <person name="Zhang G."/>
        </authorList>
    </citation>
    <scope>NUCLEOTIDE SEQUENCE [LARGE SCALE GENOMIC DNA]</scope>
    <source>
        <strain evidence="3">B10K-DU-001-43</strain>
        <tissue evidence="3">Muscle</tissue>
    </source>
</reference>
<feature type="compositionally biased region" description="Basic and acidic residues" evidence="1">
    <location>
        <begin position="117"/>
        <end position="126"/>
    </location>
</feature>
<dbReference type="AlphaFoldDB" id="A0A7L0NSY6"/>
<feature type="compositionally biased region" description="Low complexity" evidence="1">
    <location>
        <begin position="99"/>
        <end position="115"/>
    </location>
</feature>
<proteinExistence type="predicted"/>
<feature type="region of interest" description="Disordered" evidence="1">
    <location>
        <begin position="51"/>
        <end position="129"/>
    </location>
</feature>
<evidence type="ECO:0000256" key="2">
    <source>
        <dbReference type="SAM" id="Phobius"/>
    </source>
</evidence>
<evidence type="ECO:0000313" key="4">
    <source>
        <dbReference type="Proteomes" id="UP000520463"/>
    </source>
</evidence>
<accession>A0A7L0NSY6</accession>
<keyword evidence="2" id="KW-0812">Transmembrane</keyword>
<evidence type="ECO:0000313" key="3">
    <source>
        <dbReference type="EMBL" id="NXK96746.1"/>
    </source>
</evidence>
<name>A0A7L0NSY6_9PASS</name>
<dbReference type="InterPro" id="IPR053101">
    <property type="entry name" value="TM221"/>
</dbReference>
<dbReference type="OrthoDB" id="8873919at2759"/>
<keyword evidence="4" id="KW-1185">Reference proteome</keyword>
<dbReference type="PANTHER" id="PTHR36132">
    <property type="entry name" value="TRANSMEMBRANE PROTEIN 221"/>
    <property type="match status" value="1"/>
</dbReference>
<comment type="caution">
    <text evidence="3">The sequence shown here is derived from an EMBL/GenBank/DDBJ whole genome shotgun (WGS) entry which is preliminary data.</text>
</comment>
<dbReference type="Proteomes" id="UP000520463">
    <property type="component" value="Unassembled WGS sequence"/>
</dbReference>
<feature type="non-terminal residue" evidence="3">
    <location>
        <position position="170"/>
    </location>
</feature>
<dbReference type="InterPro" id="IPR029201">
    <property type="entry name" value="Jiraiya"/>
</dbReference>
<gene>
    <name evidence="3" type="primary">Tmem221</name>
    <name evidence="3" type="ORF">FORRUF_R14907</name>
</gene>
<organism evidence="3 4">
    <name type="scientific">Formicarius rufipectus</name>
    <dbReference type="NCBI Taxonomy" id="1118560"/>
    <lineage>
        <taxon>Eukaryota</taxon>
        <taxon>Metazoa</taxon>
        <taxon>Chordata</taxon>
        <taxon>Craniata</taxon>
        <taxon>Vertebrata</taxon>
        <taxon>Euteleostomi</taxon>
        <taxon>Archelosauria</taxon>
        <taxon>Archosauria</taxon>
        <taxon>Dinosauria</taxon>
        <taxon>Saurischia</taxon>
        <taxon>Theropoda</taxon>
        <taxon>Coelurosauria</taxon>
        <taxon>Aves</taxon>
        <taxon>Neognathae</taxon>
        <taxon>Neoaves</taxon>
        <taxon>Telluraves</taxon>
        <taxon>Australaves</taxon>
        <taxon>Passeriformes</taxon>
        <taxon>Formicariidae</taxon>
        <taxon>Formicarius</taxon>
    </lineage>
</organism>
<dbReference type="PANTHER" id="PTHR36132:SF1">
    <property type="entry name" value="TRANSMEMBRANE PROTEIN 221"/>
    <property type="match status" value="1"/>
</dbReference>
<sequence length="170" mass="18136">FLPALAIYTVLGLGLRAGIAGACILSSGILVLLITVIHTLLQASRVSRRSRPGASQSLYENDSAQQGESSPSDLSKNVPRPDIQRKFPFPAFLERKSQRGSAGSSILSSSGSPRLRSPRDGSDPPRMHRSLSVESGLLQAQGKAWNIITQEMGNVMARRPGTVGKDSTLV</sequence>
<evidence type="ECO:0000256" key="1">
    <source>
        <dbReference type="SAM" id="MobiDB-lite"/>
    </source>
</evidence>
<keyword evidence="2" id="KW-0472">Membrane</keyword>
<feature type="compositionally biased region" description="Polar residues" evidence="1">
    <location>
        <begin position="53"/>
        <end position="75"/>
    </location>
</feature>
<protein>
    <submittedName>
        <fullName evidence="3">TM221 protein</fullName>
    </submittedName>
</protein>
<dbReference type="EMBL" id="VXAU01005345">
    <property type="protein sequence ID" value="NXK96746.1"/>
    <property type="molecule type" value="Genomic_DNA"/>
</dbReference>